<keyword evidence="3" id="KW-0233">DNA recombination</keyword>
<dbReference type="GeneID" id="63145312"/>
<evidence type="ECO:0000313" key="4">
    <source>
        <dbReference type="EMBL" id="RST98806.1"/>
    </source>
</evidence>
<dbReference type="InterPro" id="IPR050090">
    <property type="entry name" value="Tyrosine_recombinase_XerCD"/>
</dbReference>
<dbReference type="GO" id="GO:0015074">
    <property type="term" value="P:DNA integration"/>
    <property type="evidence" value="ECO:0007669"/>
    <property type="project" value="InterPro"/>
</dbReference>
<name>A0A369B630_9ENTE</name>
<evidence type="ECO:0000256" key="1">
    <source>
        <dbReference type="ARBA" id="ARBA00008857"/>
    </source>
</evidence>
<dbReference type="InterPro" id="IPR002104">
    <property type="entry name" value="Integrase_catalytic"/>
</dbReference>
<dbReference type="CDD" id="cd01189">
    <property type="entry name" value="INT_ICEBs1_C_like"/>
    <property type="match status" value="1"/>
</dbReference>
<keyword evidence="2" id="KW-0238">DNA-binding</keyword>
<comment type="similarity">
    <text evidence="1">Belongs to the 'phage' integrase family.</text>
</comment>
<comment type="caution">
    <text evidence="4">The sequence shown here is derived from an EMBL/GenBank/DDBJ whole genome shotgun (WGS) entry which is preliminary data.</text>
</comment>
<dbReference type="InterPro" id="IPR013762">
    <property type="entry name" value="Integrase-like_cat_sf"/>
</dbReference>
<dbReference type="RefSeq" id="WP_114288614.1">
    <property type="nucleotide sequence ID" value="NZ_JBNQVH010000002.1"/>
</dbReference>
<gene>
    <name evidence="4" type="ORF">CBF32_12485</name>
</gene>
<dbReference type="PANTHER" id="PTHR30349:SF64">
    <property type="entry name" value="PROPHAGE INTEGRASE INTD-RELATED"/>
    <property type="match status" value="1"/>
</dbReference>
<dbReference type="EMBL" id="NGJX01000018">
    <property type="protein sequence ID" value="RST98806.1"/>
    <property type="molecule type" value="Genomic_DNA"/>
</dbReference>
<dbReference type="GO" id="GO:0003677">
    <property type="term" value="F:DNA binding"/>
    <property type="evidence" value="ECO:0007669"/>
    <property type="project" value="UniProtKB-KW"/>
</dbReference>
<dbReference type="InterPro" id="IPR010998">
    <property type="entry name" value="Integrase_recombinase_N"/>
</dbReference>
<dbReference type="PANTHER" id="PTHR30349">
    <property type="entry name" value="PHAGE INTEGRASE-RELATED"/>
    <property type="match status" value="1"/>
</dbReference>
<dbReference type="SUPFAM" id="SSF56349">
    <property type="entry name" value="DNA breaking-rejoining enzymes"/>
    <property type="match status" value="1"/>
</dbReference>
<evidence type="ECO:0000256" key="2">
    <source>
        <dbReference type="ARBA" id="ARBA00023125"/>
    </source>
</evidence>
<dbReference type="Gene3D" id="1.10.150.130">
    <property type="match status" value="1"/>
</dbReference>
<proteinExistence type="inferred from homology"/>
<dbReference type="Proteomes" id="UP000288197">
    <property type="component" value="Unassembled WGS sequence"/>
</dbReference>
<protein>
    <submittedName>
        <fullName evidence="4">Site-specific integrase</fullName>
    </submittedName>
</protein>
<dbReference type="Gene3D" id="1.10.443.10">
    <property type="entry name" value="Intergrase catalytic core"/>
    <property type="match status" value="1"/>
</dbReference>
<dbReference type="AlphaFoldDB" id="A0A369B630"/>
<dbReference type="InterPro" id="IPR011010">
    <property type="entry name" value="DNA_brk_join_enz"/>
</dbReference>
<reference evidence="4 5" key="1">
    <citation type="submission" date="2017-05" db="EMBL/GenBank/DDBJ databases">
        <title>Vagococcus spp. assemblies.</title>
        <authorList>
            <person name="Gulvik C.A."/>
        </authorList>
    </citation>
    <scope>NUCLEOTIDE SEQUENCE [LARGE SCALE GENOMIC DNA]</scope>
    <source>
        <strain evidence="4 5">NCFB 2497</strain>
    </source>
</reference>
<evidence type="ECO:0000313" key="5">
    <source>
        <dbReference type="Proteomes" id="UP000288197"/>
    </source>
</evidence>
<keyword evidence="5" id="KW-1185">Reference proteome</keyword>
<dbReference type="GO" id="GO:0006310">
    <property type="term" value="P:DNA recombination"/>
    <property type="evidence" value="ECO:0007669"/>
    <property type="project" value="UniProtKB-KW"/>
</dbReference>
<organism evidence="4 5">
    <name type="scientific">Vagococcus fluvialis</name>
    <dbReference type="NCBI Taxonomy" id="2738"/>
    <lineage>
        <taxon>Bacteria</taxon>
        <taxon>Bacillati</taxon>
        <taxon>Bacillota</taxon>
        <taxon>Bacilli</taxon>
        <taxon>Lactobacillales</taxon>
        <taxon>Enterococcaceae</taxon>
        <taxon>Vagococcus</taxon>
    </lineage>
</organism>
<sequence>MVSNKKRREQTFYDYFKEWVNLYKVGAIRDVTLQKYYMTEQRLFELAPNLKMKDLDRYAYQKLLNEYALTHEKQTTMDFHHQLKGAILDAVDDGILTQNPTRKIVIKGKEPRVKKAKFLNQYEVQRLLKELNLSDEVNWDWFILLTVKTGLRFSEALAITPEDFDFQSQKIIVNKTWNYKNTKGFFQPTKNESSNRKIQIDWQLAMQFSQLIKNKEPEKPIFVKSRVFNSTINNRLKVLCNKADVPIISVHSLRHTHASLLLFANVSIASVANRLGHSSMTTTQETYLHIIQELENQDNEKIIHHLSMLM</sequence>
<dbReference type="OrthoDB" id="9803188at2"/>
<accession>A0A369B630</accession>
<evidence type="ECO:0000256" key="3">
    <source>
        <dbReference type="ARBA" id="ARBA00023172"/>
    </source>
</evidence>
<dbReference type="Pfam" id="PF00589">
    <property type="entry name" value="Phage_integrase"/>
    <property type="match status" value="1"/>
</dbReference>
<dbReference type="PROSITE" id="PS51898">
    <property type="entry name" value="TYR_RECOMBINASE"/>
    <property type="match status" value="1"/>
</dbReference>